<dbReference type="InterPro" id="IPR027417">
    <property type="entry name" value="P-loop_NTPase"/>
</dbReference>
<dbReference type="InterPro" id="IPR050319">
    <property type="entry name" value="ABC_transp_ATP-bind"/>
</dbReference>
<gene>
    <name evidence="7" type="ORF">Plo01_02860</name>
</gene>
<evidence type="ECO:0000313" key="8">
    <source>
        <dbReference type="Proteomes" id="UP000616724"/>
    </source>
</evidence>
<keyword evidence="3" id="KW-0547">Nucleotide-binding</keyword>
<reference evidence="7 8" key="1">
    <citation type="submission" date="2021-01" db="EMBL/GenBank/DDBJ databases">
        <title>Whole genome shotgun sequence of Planobispora longispora NBRC 13918.</title>
        <authorList>
            <person name="Komaki H."/>
            <person name="Tamura T."/>
        </authorList>
    </citation>
    <scope>NUCLEOTIDE SEQUENCE [LARGE SCALE GENOMIC DNA]</scope>
    <source>
        <strain evidence="7 8">NBRC 13918</strain>
    </source>
</reference>
<dbReference type="GO" id="GO:0055085">
    <property type="term" value="P:transmembrane transport"/>
    <property type="evidence" value="ECO:0007669"/>
    <property type="project" value="UniProtKB-ARBA"/>
</dbReference>
<keyword evidence="4 7" id="KW-0067">ATP-binding</keyword>
<dbReference type="NCBIfam" id="TIGR01727">
    <property type="entry name" value="oligo_HPY"/>
    <property type="match status" value="1"/>
</dbReference>
<name>A0A8J3RHC1_9ACTN</name>
<dbReference type="Proteomes" id="UP000616724">
    <property type="component" value="Unassembled WGS sequence"/>
</dbReference>
<dbReference type="InterPro" id="IPR003439">
    <property type="entry name" value="ABC_transporter-like_ATP-bd"/>
</dbReference>
<evidence type="ECO:0000256" key="4">
    <source>
        <dbReference type="ARBA" id="ARBA00022840"/>
    </source>
</evidence>
<dbReference type="InterPro" id="IPR013563">
    <property type="entry name" value="Oligopep_ABC_C"/>
</dbReference>
<evidence type="ECO:0000313" key="7">
    <source>
        <dbReference type="EMBL" id="GIH73857.1"/>
    </source>
</evidence>
<dbReference type="GO" id="GO:0016887">
    <property type="term" value="F:ATP hydrolysis activity"/>
    <property type="evidence" value="ECO:0007669"/>
    <property type="project" value="InterPro"/>
</dbReference>
<accession>A0A8J3RHC1</accession>
<dbReference type="Gene3D" id="3.40.50.300">
    <property type="entry name" value="P-loop containing nucleotide triphosphate hydrolases"/>
    <property type="match status" value="1"/>
</dbReference>
<dbReference type="PROSITE" id="PS50893">
    <property type="entry name" value="ABC_TRANSPORTER_2"/>
    <property type="match status" value="1"/>
</dbReference>
<evidence type="ECO:0000256" key="5">
    <source>
        <dbReference type="SAM" id="MobiDB-lite"/>
    </source>
</evidence>
<evidence type="ECO:0000259" key="6">
    <source>
        <dbReference type="PROSITE" id="PS50893"/>
    </source>
</evidence>
<dbReference type="SUPFAM" id="SSF52540">
    <property type="entry name" value="P-loop containing nucleoside triphosphate hydrolases"/>
    <property type="match status" value="1"/>
</dbReference>
<dbReference type="EMBL" id="BOOH01000001">
    <property type="protein sequence ID" value="GIH73857.1"/>
    <property type="molecule type" value="Genomic_DNA"/>
</dbReference>
<dbReference type="InterPro" id="IPR003593">
    <property type="entry name" value="AAA+_ATPase"/>
</dbReference>
<keyword evidence="8" id="KW-1185">Reference proteome</keyword>
<protein>
    <submittedName>
        <fullName evidence="7">ABC transporter ATP-binding protein</fullName>
    </submittedName>
</protein>
<dbReference type="AlphaFoldDB" id="A0A8J3RHC1"/>
<dbReference type="CDD" id="cd03257">
    <property type="entry name" value="ABC_NikE_OppD_transporters"/>
    <property type="match status" value="1"/>
</dbReference>
<dbReference type="GO" id="GO:0015833">
    <property type="term" value="P:peptide transport"/>
    <property type="evidence" value="ECO:0007669"/>
    <property type="project" value="InterPro"/>
</dbReference>
<dbReference type="RefSeq" id="WP_203888591.1">
    <property type="nucleotide sequence ID" value="NZ_BOOH01000001.1"/>
</dbReference>
<dbReference type="FunFam" id="3.40.50.300:FF:000016">
    <property type="entry name" value="Oligopeptide ABC transporter ATP-binding component"/>
    <property type="match status" value="1"/>
</dbReference>
<dbReference type="GO" id="GO:0005524">
    <property type="term" value="F:ATP binding"/>
    <property type="evidence" value="ECO:0007669"/>
    <property type="project" value="UniProtKB-KW"/>
</dbReference>
<evidence type="ECO:0000256" key="1">
    <source>
        <dbReference type="ARBA" id="ARBA00005417"/>
    </source>
</evidence>
<proteinExistence type="inferred from homology"/>
<dbReference type="InterPro" id="IPR017871">
    <property type="entry name" value="ABC_transporter-like_CS"/>
</dbReference>
<keyword evidence="2" id="KW-0813">Transport</keyword>
<dbReference type="Pfam" id="PF08352">
    <property type="entry name" value="oligo_HPY"/>
    <property type="match status" value="1"/>
</dbReference>
<dbReference type="PROSITE" id="PS00211">
    <property type="entry name" value="ABC_TRANSPORTER_1"/>
    <property type="match status" value="1"/>
</dbReference>
<feature type="domain" description="ABC transporter" evidence="6">
    <location>
        <begin position="17"/>
        <end position="257"/>
    </location>
</feature>
<comment type="caution">
    <text evidence="7">The sequence shown here is derived from an EMBL/GenBank/DDBJ whole genome shotgun (WGS) entry which is preliminary data.</text>
</comment>
<dbReference type="PANTHER" id="PTHR43776">
    <property type="entry name" value="TRANSPORT ATP-BINDING PROTEIN"/>
    <property type="match status" value="1"/>
</dbReference>
<sequence>MAGSGNAHLRPPGEVVLRVEDLVVEFPAGRGRSVHAVSGVSFDVARGETLGIVGESGCGKSTTARALMQMPPPLRGSVRLDGLELTALRGEALRRTRRRLQMIFQDPISSLNPRRRVRDIVAEGPRVWGAGADRVDEMLTAVGLDPATAATRRPHEFSGGQCQRVSIARALVLDPEIVICDEPVSALDVSVQAQILALLEELKERYRLTLVFIAHDLAVVKNVSDRILVMYLGKVCELASGDALVERPAHPYTRALLASIPRGGLGLPPADQLISGEPPSPVTPPSGCRFRTRCPAATPLCAAEEPVMRRIGTDHWVACHHPQETGEILKPVEAPQVARAPEAAFPQPAEEAEDARVPKSPKVPKVPKVR</sequence>
<evidence type="ECO:0000256" key="3">
    <source>
        <dbReference type="ARBA" id="ARBA00022741"/>
    </source>
</evidence>
<evidence type="ECO:0000256" key="2">
    <source>
        <dbReference type="ARBA" id="ARBA00022448"/>
    </source>
</evidence>
<dbReference type="PANTHER" id="PTHR43776:SF7">
    <property type="entry name" value="D,D-DIPEPTIDE TRANSPORT ATP-BINDING PROTEIN DDPF-RELATED"/>
    <property type="match status" value="1"/>
</dbReference>
<comment type="similarity">
    <text evidence="1">Belongs to the ABC transporter superfamily.</text>
</comment>
<dbReference type="Pfam" id="PF00005">
    <property type="entry name" value="ABC_tran"/>
    <property type="match status" value="1"/>
</dbReference>
<feature type="region of interest" description="Disordered" evidence="5">
    <location>
        <begin position="334"/>
        <end position="370"/>
    </location>
</feature>
<organism evidence="7 8">
    <name type="scientific">Planobispora longispora</name>
    <dbReference type="NCBI Taxonomy" id="28887"/>
    <lineage>
        <taxon>Bacteria</taxon>
        <taxon>Bacillati</taxon>
        <taxon>Actinomycetota</taxon>
        <taxon>Actinomycetes</taxon>
        <taxon>Streptosporangiales</taxon>
        <taxon>Streptosporangiaceae</taxon>
        <taxon>Planobispora</taxon>
    </lineage>
</organism>
<dbReference type="SMART" id="SM00382">
    <property type="entry name" value="AAA"/>
    <property type="match status" value="1"/>
</dbReference>
<feature type="compositionally biased region" description="Low complexity" evidence="5">
    <location>
        <begin position="338"/>
        <end position="349"/>
    </location>
</feature>